<feature type="compositionally biased region" description="Basic and acidic residues" evidence="2">
    <location>
        <begin position="203"/>
        <end position="212"/>
    </location>
</feature>
<dbReference type="EMBL" id="CAJOBF010000020">
    <property type="protein sequence ID" value="CAF3725553.1"/>
    <property type="molecule type" value="Genomic_DNA"/>
</dbReference>
<name>A0A816P0X7_9BILA</name>
<evidence type="ECO:0000313" key="4">
    <source>
        <dbReference type="EMBL" id="CAF2117113.1"/>
    </source>
</evidence>
<accession>A0A816P0X7</accession>
<dbReference type="Proteomes" id="UP000663887">
    <property type="component" value="Unassembled WGS sequence"/>
</dbReference>
<dbReference type="EMBL" id="CAJOBG010000139">
    <property type="protein sequence ID" value="CAF3764964.1"/>
    <property type="molecule type" value="Genomic_DNA"/>
</dbReference>
<dbReference type="AlphaFoldDB" id="A0A816P0X7"/>
<dbReference type="EMBL" id="CAJNRG010002071">
    <property type="protein sequence ID" value="CAF2043030.1"/>
    <property type="molecule type" value="Genomic_DNA"/>
</dbReference>
<dbReference type="Proteomes" id="UP000663866">
    <property type="component" value="Unassembled WGS sequence"/>
</dbReference>
<organism evidence="3 8">
    <name type="scientific">Rotaria magnacalcarata</name>
    <dbReference type="NCBI Taxonomy" id="392030"/>
    <lineage>
        <taxon>Eukaryota</taxon>
        <taxon>Metazoa</taxon>
        <taxon>Spiralia</taxon>
        <taxon>Gnathifera</taxon>
        <taxon>Rotifera</taxon>
        <taxon>Eurotatoria</taxon>
        <taxon>Bdelloidea</taxon>
        <taxon>Philodinida</taxon>
        <taxon>Philodinidae</taxon>
        <taxon>Rotaria</taxon>
    </lineage>
</organism>
<evidence type="ECO:0000313" key="5">
    <source>
        <dbReference type="EMBL" id="CAF3725553.1"/>
    </source>
</evidence>
<evidence type="ECO:0000256" key="1">
    <source>
        <dbReference type="SAM" id="Coils"/>
    </source>
</evidence>
<evidence type="ECO:0000313" key="3">
    <source>
        <dbReference type="EMBL" id="CAF2043030.1"/>
    </source>
</evidence>
<evidence type="ECO:0000313" key="8">
    <source>
        <dbReference type="Proteomes" id="UP000663887"/>
    </source>
</evidence>
<keyword evidence="7" id="KW-1185">Reference proteome</keyword>
<feature type="compositionally biased region" description="Polar residues" evidence="2">
    <location>
        <begin position="213"/>
        <end position="228"/>
    </location>
</feature>
<evidence type="ECO:0000256" key="2">
    <source>
        <dbReference type="SAM" id="MobiDB-lite"/>
    </source>
</evidence>
<dbReference type="EMBL" id="CAJNRF010010099">
    <property type="protein sequence ID" value="CAF2117113.1"/>
    <property type="molecule type" value="Genomic_DNA"/>
</dbReference>
<reference evidence="3" key="1">
    <citation type="submission" date="2021-02" db="EMBL/GenBank/DDBJ databases">
        <authorList>
            <person name="Nowell W R."/>
        </authorList>
    </citation>
    <scope>NUCLEOTIDE SEQUENCE</scope>
</reference>
<gene>
    <name evidence="6" type="ORF">OVN521_LOCUS1904</name>
    <name evidence="5" type="ORF">UXM345_LOCUS486</name>
    <name evidence="4" type="ORF">WKI299_LOCUS23458</name>
    <name evidence="3" type="ORF">XDN619_LOCUS7075</name>
</gene>
<dbReference type="Proteomes" id="UP000663842">
    <property type="component" value="Unassembled WGS sequence"/>
</dbReference>
<protein>
    <submittedName>
        <fullName evidence="3">Uncharacterized protein</fullName>
    </submittedName>
</protein>
<evidence type="ECO:0000313" key="6">
    <source>
        <dbReference type="EMBL" id="CAF3764964.1"/>
    </source>
</evidence>
<sequence>MDASIVKYCNACQELAGFYCNGCNRIFCQQHAYEHRQSFYEQLDWLTVDHDDFVCTLNDDASIAERNYLSKQIIDKWEEESIGNIRKIAAEARLALIDAIEHRIDGVKEKLKALTEKLQAVSHNNSNHNHNFDERNIKQWATDLHNLKHDFFTRPTFTVRVHGSKPVVMPIIRIQPDSLHENHSNSPESQNHEGSFGLVPLKDSTDLHEPSSRRTSTANQQHKTSNSLLPADHQNVNLIIKTDDRFSICSDHVKILEYGQLFTHDSSTRDASIGGYHDYSQGEHKIFFHIEHMTSNQWIFFGIISKHVLLGQKAFMDSSAYGWAGYNKVYMGGKPMPILNGYHGDMKVNDFVELTIDCERQTLCLWHSRQMCKNKLPIDIRTCPFPWQFLISCHNSNDSVRVLPSSMSSIIKREQDKLDHAIKIREIQLKHEQNCFPIPWEMNTAETVR</sequence>
<feature type="coiled-coil region" evidence="1">
    <location>
        <begin position="97"/>
        <end position="131"/>
    </location>
</feature>
<keyword evidence="1" id="KW-0175">Coiled coil</keyword>
<dbReference type="Proteomes" id="UP000663856">
    <property type="component" value="Unassembled WGS sequence"/>
</dbReference>
<feature type="region of interest" description="Disordered" evidence="2">
    <location>
        <begin position="178"/>
        <end position="228"/>
    </location>
</feature>
<comment type="caution">
    <text evidence="3">The sequence shown here is derived from an EMBL/GenBank/DDBJ whole genome shotgun (WGS) entry which is preliminary data.</text>
</comment>
<feature type="compositionally biased region" description="Polar residues" evidence="2">
    <location>
        <begin position="184"/>
        <end position="193"/>
    </location>
</feature>
<evidence type="ECO:0000313" key="7">
    <source>
        <dbReference type="Proteomes" id="UP000663866"/>
    </source>
</evidence>
<proteinExistence type="predicted"/>